<evidence type="ECO:0000256" key="10">
    <source>
        <dbReference type="ARBA" id="ARBA00022737"/>
    </source>
</evidence>
<feature type="domain" description="Leucine-rich repeat-containing N-terminal plant-type" evidence="21">
    <location>
        <begin position="31"/>
        <end position="69"/>
    </location>
</feature>
<dbReference type="SUPFAM" id="SSF52058">
    <property type="entry name" value="L domain-like"/>
    <property type="match status" value="3"/>
</dbReference>
<keyword evidence="15 19" id="KW-0472">Membrane</keyword>
<dbReference type="FunFam" id="3.80.10.10:FF:000111">
    <property type="entry name" value="LRR receptor-like serine/threonine-protein kinase ERECTA"/>
    <property type="match status" value="1"/>
</dbReference>
<reference evidence="22" key="1">
    <citation type="journal article" date="2009" name="Rice">
        <title>De Novo Next Generation Sequencing of Plant Genomes.</title>
        <authorList>
            <person name="Rounsley S."/>
            <person name="Marri P.R."/>
            <person name="Yu Y."/>
            <person name="He R."/>
            <person name="Sisneros N."/>
            <person name="Goicoechea J.L."/>
            <person name="Lee S.J."/>
            <person name="Angelova A."/>
            <person name="Kudrna D."/>
            <person name="Luo M."/>
            <person name="Affourtit J."/>
            <person name="Desany B."/>
            <person name="Knight J."/>
            <person name="Niazi F."/>
            <person name="Egholm M."/>
            <person name="Wing R.A."/>
        </authorList>
    </citation>
    <scope>NUCLEOTIDE SEQUENCE [LARGE SCALE GENOMIC DNA]</scope>
    <source>
        <strain evidence="22">cv. IRGC 105608</strain>
    </source>
</reference>
<dbReference type="Pfam" id="PF13855">
    <property type="entry name" value="LRR_8"/>
    <property type="match status" value="3"/>
</dbReference>
<dbReference type="InterPro" id="IPR001611">
    <property type="entry name" value="Leu-rich_rpt"/>
</dbReference>
<comment type="catalytic activity">
    <reaction evidence="17">
        <text>L-threonyl-[protein] + ATP = O-phospho-L-threonyl-[protein] + ADP + H(+)</text>
        <dbReference type="Rhea" id="RHEA:46608"/>
        <dbReference type="Rhea" id="RHEA-COMP:11060"/>
        <dbReference type="Rhea" id="RHEA-COMP:11605"/>
        <dbReference type="ChEBI" id="CHEBI:15378"/>
        <dbReference type="ChEBI" id="CHEBI:30013"/>
        <dbReference type="ChEBI" id="CHEBI:30616"/>
        <dbReference type="ChEBI" id="CHEBI:61977"/>
        <dbReference type="ChEBI" id="CHEBI:456216"/>
        <dbReference type="EC" id="2.7.11.1"/>
    </reaction>
</comment>
<keyword evidence="10" id="KW-0677">Repeat</keyword>
<evidence type="ECO:0000256" key="16">
    <source>
        <dbReference type="ARBA" id="ARBA00023180"/>
    </source>
</evidence>
<dbReference type="Gene3D" id="3.80.10.10">
    <property type="entry name" value="Ribonuclease Inhibitor"/>
    <property type="match status" value="4"/>
</dbReference>
<evidence type="ECO:0000256" key="14">
    <source>
        <dbReference type="ARBA" id="ARBA00022989"/>
    </source>
</evidence>
<evidence type="ECO:0000256" key="3">
    <source>
        <dbReference type="ARBA" id="ARBA00012513"/>
    </source>
</evidence>
<dbReference type="InterPro" id="IPR051502">
    <property type="entry name" value="RLP_Defense_Trigger"/>
</dbReference>
<dbReference type="GO" id="GO:0005524">
    <property type="term" value="F:ATP binding"/>
    <property type="evidence" value="ECO:0007669"/>
    <property type="project" value="UniProtKB-KW"/>
</dbReference>
<dbReference type="InterPro" id="IPR013210">
    <property type="entry name" value="LRR_N_plant-typ"/>
</dbReference>
<dbReference type="GO" id="GO:0005886">
    <property type="term" value="C:plasma membrane"/>
    <property type="evidence" value="ECO:0007669"/>
    <property type="project" value="UniProtKB-SubCell"/>
</dbReference>
<comment type="similarity">
    <text evidence="2">Belongs to the RLP family.</text>
</comment>
<dbReference type="HOGENOM" id="CLU_000288_18_3_1"/>
<dbReference type="PaxDb" id="65489-OBART04G27420.2"/>
<evidence type="ECO:0000259" key="21">
    <source>
        <dbReference type="Pfam" id="PF08263"/>
    </source>
</evidence>
<dbReference type="AlphaFoldDB" id="A0A0D3G0X4"/>
<dbReference type="SMART" id="SM00369">
    <property type="entry name" value="LRR_TYP"/>
    <property type="match status" value="10"/>
</dbReference>
<keyword evidence="16" id="KW-0325">Glycoprotein</keyword>
<keyword evidence="5" id="KW-0808">Transferase</keyword>
<organism evidence="22">
    <name type="scientific">Oryza barthii</name>
    <dbReference type="NCBI Taxonomy" id="65489"/>
    <lineage>
        <taxon>Eukaryota</taxon>
        <taxon>Viridiplantae</taxon>
        <taxon>Streptophyta</taxon>
        <taxon>Embryophyta</taxon>
        <taxon>Tracheophyta</taxon>
        <taxon>Spermatophyta</taxon>
        <taxon>Magnoliopsida</taxon>
        <taxon>Liliopsida</taxon>
        <taxon>Poales</taxon>
        <taxon>Poaceae</taxon>
        <taxon>BOP clade</taxon>
        <taxon>Oryzoideae</taxon>
        <taxon>Oryzeae</taxon>
        <taxon>Oryzinae</taxon>
        <taxon>Oryza</taxon>
    </lineage>
</organism>
<dbReference type="eggNOG" id="KOG0619">
    <property type="taxonomic scope" value="Eukaryota"/>
</dbReference>
<accession>A0A0D3G0X4</accession>
<feature type="signal peptide" evidence="20">
    <location>
        <begin position="1"/>
        <end position="18"/>
    </location>
</feature>
<keyword evidence="6" id="KW-0433">Leucine-rich repeat</keyword>
<feature type="chain" id="PRO_5002272110" description="non-specific serine/threonine protein kinase" evidence="20">
    <location>
        <begin position="19"/>
        <end position="951"/>
    </location>
</feature>
<evidence type="ECO:0000256" key="11">
    <source>
        <dbReference type="ARBA" id="ARBA00022741"/>
    </source>
</evidence>
<keyword evidence="13" id="KW-0067">ATP-binding</keyword>
<dbReference type="FunFam" id="3.80.10.10:FF:000095">
    <property type="entry name" value="LRR receptor-like serine/threonine-protein kinase GSO1"/>
    <property type="match status" value="2"/>
</dbReference>
<sequence length="951" mass="104330">MGSRFPWGFFFLLVLCLSHPDIYMPCGCFVEERAALMDIGSSLTSSNSTAPRSWGRGDDCCLWERVKCSNITGRVSHLYFSNLYDVLKVPAGGAMFWRFNTTVFSAFPELQFLDLSSIYLSSLGSDGLVGLKLPKLQHLNLTHNRLRESIFAPLGELVTLEVLDVSHNYIQGVLPTAVLKELTNLQELYLNNNHFNGSLPKSLLTLPHLRILDLSTNSLAGGIPISSSSEPVSVEVLNLSNNNMSGALPTEQAFGYLRNLRELDLSSNKFSGNISTFLFSLPHIERLDLSRNQLEGSIPITPASNLSLSLKGLRFSQNNLSGRLSFFWLRDLTKLEQIDLSGNSNLAVDVTISGWVPLFQLKQLALSGCDLDKGIIAEPHFLRTQHRLQELDLSGNNLSGSMPNWLFTKEATLINLNLGNNLLTGSLDPIWHPQTALKSFITPTNLIAGKLPANFSSIFPSLSTLDLSGNKFFGEIPISLCHINQMQNLYLSNNNFSGEMPACVFTDFPELWTLRASNNLLEGLVLGGMKNLSVGFAIDLGRNKLKGTLPHDLSGALRFLDLQDNKLSGALDTSFWNLPNLVVLNLAGNHITGNVPKNLCNLASVQILDLSGNNLIGSIPRCSSASLSSLNLSGNSLSGDISDDLFNTSNLMALDMRYNKFTGNLNWLKHFNNIKILSLGWNEFEGQITPNLCKLNCPRIIDFSHNKLSGPLPPCVGNISCVDNRVAQNISPFFLLGLLLTEVSISVYNPRVFTFATKGARYTYGLNFFDLMSGIDLSENMLSGEIPLDIGNLNNTKSLNLSNNFLTGQIPASFVNMSEIESLDLSHNELSGSIPWQLTKLSSLAVFSVAYNNLSGCIPNSGQFGTFSMDSYQGNSYLRNMPKGNICSPDSEAGDLPSEGRDSMADDPVLYAVSAASFVLAFWATVAFLFFHPLGWHAILATGNLVFWRGH</sequence>
<evidence type="ECO:0000313" key="22">
    <source>
        <dbReference type="EnsemblPlants" id="OBART04G27420.2"/>
    </source>
</evidence>
<evidence type="ECO:0000256" key="2">
    <source>
        <dbReference type="ARBA" id="ARBA00009592"/>
    </source>
</evidence>
<evidence type="ECO:0000256" key="7">
    <source>
        <dbReference type="ARBA" id="ARBA00022626"/>
    </source>
</evidence>
<comment type="catalytic activity">
    <reaction evidence="18">
        <text>L-seryl-[protein] + ATP = O-phospho-L-seryl-[protein] + ADP + H(+)</text>
        <dbReference type="Rhea" id="RHEA:17989"/>
        <dbReference type="Rhea" id="RHEA-COMP:9863"/>
        <dbReference type="Rhea" id="RHEA-COMP:11604"/>
        <dbReference type="ChEBI" id="CHEBI:15378"/>
        <dbReference type="ChEBI" id="CHEBI:29999"/>
        <dbReference type="ChEBI" id="CHEBI:30616"/>
        <dbReference type="ChEBI" id="CHEBI:83421"/>
        <dbReference type="ChEBI" id="CHEBI:456216"/>
        <dbReference type="EC" id="2.7.11.1"/>
    </reaction>
</comment>
<evidence type="ECO:0000256" key="8">
    <source>
        <dbReference type="ARBA" id="ARBA00022692"/>
    </source>
</evidence>
<evidence type="ECO:0000313" key="23">
    <source>
        <dbReference type="Proteomes" id="UP000026960"/>
    </source>
</evidence>
<dbReference type="Pfam" id="PF08263">
    <property type="entry name" value="LRRNT_2"/>
    <property type="match status" value="1"/>
</dbReference>
<dbReference type="GO" id="GO:0004674">
    <property type="term" value="F:protein serine/threonine kinase activity"/>
    <property type="evidence" value="ECO:0007669"/>
    <property type="project" value="UniProtKB-KW"/>
</dbReference>
<dbReference type="PANTHER" id="PTHR48062">
    <property type="entry name" value="RECEPTOR-LIKE PROTEIN 14"/>
    <property type="match status" value="1"/>
</dbReference>
<dbReference type="EC" id="2.7.11.1" evidence="3"/>
<keyword evidence="23" id="KW-1185">Reference proteome</keyword>
<dbReference type="STRING" id="65489.A0A0D3G0X4"/>
<keyword evidence="11" id="KW-0547">Nucleotide-binding</keyword>
<dbReference type="GO" id="GO:0009742">
    <property type="term" value="P:brassinosteroid mediated signaling pathway"/>
    <property type="evidence" value="ECO:0007669"/>
    <property type="project" value="UniProtKB-KW"/>
</dbReference>
<evidence type="ECO:0000256" key="12">
    <source>
        <dbReference type="ARBA" id="ARBA00022777"/>
    </source>
</evidence>
<evidence type="ECO:0000256" key="4">
    <source>
        <dbReference type="ARBA" id="ARBA00022475"/>
    </source>
</evidence>
<evidence type="ECO:0000256" key="20">
    <source>
        <dbReference type="SAM" id="SignalP"/>
    </source>
</evidence>
<dbReference type="Gramene" id="OBART04G27420.2">
    <property type="protein sequence ID" value="OBART04G27420.2"/>
    <property type="gene ID" value="OBART04G27420"/>
</dbReference>
<keyword evidence="7" id="KW-1070">Brassinosteroid signaling pathway</keyword>
<evidence type="ECO:0000256" key="5">
    <source>
        <dbReference type="ARBA" id="ARBA00022527"/>
    </source>
</evidence>
<keyword evidence="12" id="KW-0418">Kinase</keyword>
<evidence type="ECO:0000256" key="18">
    <source>
        <dbReference type="ARBA" id="ARBA00048679"/>
    </source>
</evidence>
<dbReference type="PRINTS" id="PR00019">
    <property type="entry name" value="LEURICHRPT"/>
</dbReference>
<keyword evidence="5" id="KW-0723">Serine/threonine-protein kinase</keyword>
<feature type="transmembrane region" description="Helical" evidence="19">
    <location>
        <begin position="909"/>
        <end position="931"/>
    </location>
</feature>
<name>A0A0D3G0X4_9ORYZ</name>
<evidence type="ECO:0000256" key="13">
    <source>
        <dbReference type="ARBA" id="ARBA00022840"/>
    </source>
</evidence>
<dbReference type="Pfam" id="PF00560">
    <property type="entry name" value="LRR_1"/>
    <property type="match status" value="7"/>
</dbReference>
<evidence type="ECO:0000256" key="15">
    <source>
        <dbReference type="ARBA" id="ARBA00023136"/>
    </source>
</evidence>
<keyword evidence="9 20" id="KW-0732">Signal</keyword>
<evidence type="ECO:0000256" key="6">
    <source>
        <dbReference type="ARBA" id="ARBA00022614"/>
    </source>
</evidence>
<proteinExistence type="inferred from homology"/>
<dbReference type="Proteomes" id="UP000026960">
    <property type="component" value="Chromosome 4"/>
</dbReference>
<protein>
    <recommendedName>
        <fullName evidence="3">non-specific serine/threonine protein kinase</fullName>
        <ecNumber evidence="3">2.7.11.1</ecNumber>
    </recommendedName>
</protein>
<dbReference type="EnsemblPlants" id="OBART04G27420.2">
    <property type="protein sequence ID" value="OBART04G27420.2"/>
    <property type="gene ID" value="OBART04G27420"/>
</dbReference>
<dbReference type="PANTHER" id="PTHR48062:SF56">
    <property type="entry name" value="OS04G0647900 PROTEIN"/>
    <property type="match status" value="1"/>
</dbReference>
<keyword evidence="14 19" id="KW-1133">Transmembrane helix</keyword>
<evidence type="ECO:0000256" key="1">
    <source>
        <dbReference type="ARBA" id="ARBA00004251"/>
    </source>
</evidence>
<evidence type="ECO:0000256" key="19">
    <source>
        <dbReference type="SAM" id="Phobius"/>
    </source>
</evidence>
<dbReference type="InterPro" id="IPR003591">
    <property type="entry name" value="Leu-rich_rpt_typical-subtyp"/>
</dbReference>
<keyword evidence="8 19" id="KW-0812">Transmembrane</keyword>
<dbReference type="InterPro" id="IPR032675">
    <property type="entry name" value="LRR_dom_sf"/>
</dbReference>
<keyword evidence="4" id="KW-1003">Cell membrane</keyword>
<comment type="subcellular location">
    <subcellularLocation>
        <location evidence="1">Cell membrane</location>
        <topology evidence="1">Single-pass type I membrane protein</topology>
    </subcellularLocation>
</comment>
<evidence type="ECO:0000256" key="17">
    <source>
        <dbReference type="ARBA" id="ARBA00047899"/>
    </source>
</evidence>
<evidence type="ECO:0000256" key="9">
    <source>
        <dbReference type="ARBA" id="ARBA00022729"/>
    </source>
</evidence>
<reference evidence="22" key="2">
    <citation type="submission" date="2015-03" db="UniProtKB">
        <authorList>
            <consortium name="EnsemblPlants"/>
        </authorList>
    </citation>
    <scope>IDENTIFICATION</scope>
</reference>